<proteinExistence type="predicted"/>
<dbReference type="Gene3D" id="2.160.20.60">
    <property type="entry name" value="Glutamate synthase, alpha subunit, C-terminal domain"/>
    <property type="match status" value="1"/>
</dbReference>
<dbReference type="InterPro" id="IPR035710">
    <property type="entry name" value="Archaeal_gltB"/>
</dbReference>
<evidence type="ECO:0000313" key="3">
    <source>
        <dbReference type="EMBL" id="AVB76412.1"/>
    </source>
</evidence>
<dbReference type="EMBL" id="CP026606">
    <property type="protein sequence ID" value="AVB76412.1"/>
    <property type="molecule type" value="Genomic_DNA"/>
</dbReference>
<dbReference type="InterPro" id="IPR012061">
    <property type="entry name" value="Glu_synth_lsu_3"/>
</dbReference>
<dbReference type="CDD" id="cd00981">
    <property type="entry name" value="arch_gltB"/>
    <property type="match status" value="1"/>
</dbReference>
<reference evidence="4" key="1">
    <citation type="journal article" date="2018" name="Genome Announc.">
        <title>Complete Genome Sequence of the Methanococcus maripaludis Type Strain JJ (DSM 2067), a Model for Selenoprotein Synthesis in Archaea.</title>
        <authorList>
            <person name="Poehlein A."/>
            <person name="Heym D."/>
            <person name="Quitzke V."/>
            <person name="Fersch J."/>
            <person name="Daniel R."/>
            <person name="Rother M."/>
        </authorList>
    </citation>
    <scope>NUCLEOTIDE SEQUENCE [LARGE SCALE GENOMIC DNA]</scope>
    <source>
        <strain evidence="4">DSM 2067</strain>
    </source>
</reference>
<accession>A0A2L1CAL6</accession>
<dbReference type="Proteomes" id="UP000239462">
    <property type="component" value="Chromosome"/>
</dbReference>
<dbReference type="SUPFAM" id="SSF69336">
    <property type="entry name" value="Alpha subunit of glutamate synthase, C-terminal domain"/>
    <property type="match status" value="1"/>
</dbReference>
<protein>
    <submittedName>
        <fullName evidence="3">GXGXG motif protein</fullName>
    </submittedName>
</protein>
<sequence length="263" mass="29118">MASLGERMKELKIDAKDMDYRELNEKIHEVLDENKDLEKLVLENVLGQRFIGNGVSRKDLTIIVNGVPGGDLGMFMKGPKVVVNGNADHAPGNTMDEGFVVIHGSSGDVTGHSMRGGKVYVQGNVGYRSGIHMKEYKYKFPVLVIGGAAKDFLGEYMAGGIILNFNMDKEDTENIEGRMIATGIHGGVIYIRGIVESSQLGIAADIKDFTEEDIEKITPYIEEFCAEFGYSNEIKEKLINSKYTKIAPISSRPFQKLYTPDLR</sequence>
<dbReference type="Pfam" id="PF01493">
    <property type="entry name" value="GXGXG"/>
    <property type="match status" value="1"/>
</dbReference>
<dbReference type="PANTHER" id="PTHR39673:SF8">
    <property type="entry name" value="GLUTAMATE SYNTHASE ALPHA SUBUNIT C-TERMINAL DOMAIN-CONTAINING PROTEIN"/>
    <property type="match status" value="1"/>
</dbReference>
<dbReference type="KEGG" id="mmad:MMJJ_10120"/>
<evidence type="ECO:0000259" key="2">
    <source>
        <dbReference type="Pfam" id="PF01493"/>
    </source>
</evidence>
<dbReference type="InterPro" id="IPR002489">
    <property type="entry name" value="Glu_synth_asu_C"/>
</dbReference>
<dbReference type="GO" id="GO:0016491">
    <property type="term" value="F:oxidoreductase activity"/>
    <property type="evidence" value="ECO:0007669"/>
    <property type="project" value="InterPro"/>
</dbReference>
<evidence type="ECO:0000313" key="4">
    <source>
        <dbReference type="Proteomes" id="UP000239462"/>
    </source>
</evidence>
<dbReference type="PIRSF" id="PIRSF006519">
    <property type="entry name" value="GOGAT_dom3"/>
    <property type="match status" value="1"/>
</dbReference>
<gene>
    <name evidence="3" type="ORF">MMJJ_10120</name>
</gene>
<dbReference type="InterPro" id="IPR036485">
    <property type="entry name" value="Glu_synth_asu_C_sf"/>
</dbReference>
<keyword evidence="1" id="KW-0175">Coiled coil</keyword>
<organism evidence="3 4">
    <name type="scientific">Methanococcus maripaludis</name>
    <name type="common">Methanococcus deltae</name>
    <dbReference type="NCBI Taxonomy" id="39152"/>
    <lineage>
        <taxon>Archaea</taxon>
        <taxon>Methanobacteriati</taxon>
        <taxon>Methanobacteriota</taxon>
        <taxon>Methanomada group</taxon>
        <taxon>Methanococci</taxon>
        <taxon>Methanococcales</taxon>
        <taxon>Methanococcaceae</taxon>
        <taxon>Methanococcus</taxon>
    </lineage>
</organism>
<evidence type="ECO:0000256" key="1">
    <source>
        <dbReference type="SAM" id="Coils"/>
    </source>
</evidence>
<dbReference type="AlphaFoldDB" id="A0A2L1CAL6"/>
<feature type="domain" description="Glutamate synthase alpha subunit C-terminal" evidence="2">
    <location>
        <begin position="25"/>
        <end position="197"/>
    </location>
</feature>
<name>A0A2L1CAL6_METMI</name>
<dbReference type="PANTHER" id="PTHR39673">
    <property type="entry name" value="TUNGSTEN FORMYLMETHANOFURAN DEHYDROGENASE, SUBUNIT C (FWDC)"/>
    <property type="match status" value="1"/>
</dbReference>
<feature type="coiled-coil region" evidence="1">
    <location>
        <begin position="13"/>
        <end position="40"/>
    </location>
</feature>